<evidence type="ECO:0000256" key="1">
    <source>
        <dbReference type="SAM" id="MobiDB-lite"/>
    </source>
</evidence>
<accession>A0ABQ9XSD7</accession>
<proteinExistence type="predicted"/>
<sequence length="749" mass="81818">MEETFQFSIPTQTSLTCYALRPNESLELVDILTATHSIQSVYPLLALVPPCLYFYSQHTALQIYSWLRTTPFSSAFTLLQQDDPSPALFVACISQHIRTSLEKLGFVEISGSFVRCSLPRFSPSPTLPKHDKSVDCLRMTDQTTQISQTLRYQLSVQSMTSVILTTSATISNVSFLSPLSAIPSKCLPLFTSGKSVPTNGSVRCLALPNLNPVSVERLCLLPSPCSVPLSLLFQKQTPHPSWSRHHTKRRGRQPYFLESYEKLSEYWKVNHHIALPVPRQQAQSHTETKTQSENAQNTTPSLLQKIHRRQAAEEIGLPTDCVLAECVPLTSFNSSNDSSTHTLLYPACCLLTSPPSQAHPSSATPTPVDTLASFLFLLTHLQMDGTTLLTEGKRKRGRDAVNMGHWRDQKEDWELIDTTSLRPFPPISTAAPLLPPSTATIPPATVVQNPPKPTNTFRSLQNDEDDSDDGDDNQRARSHSPPPSPITPSPPPSPDSDDGVSRPIHKVKRDVPEPTPKVLVRPSFGKRAKVELGTLLAKPKTSVGSTSAFGRTALPTPLATPAATKPTLGMARKTPFVPHSTPPAPMKTQPAPKTSAPVPKAERKAMIVDDDDESSDGDSPPTPSTHTHSQPPSREEQPTQPIRTERPTSPHPLAKKQEAEAPSLETIKWGDIVGLVGDLPSAVHGWQTATGGEGEKKAITTVPHPFITRVNSLSIPQLKVVLKSIGEKVGGKKPELVERVVTHFAKTEP</sequence>
<feature type="region of interest" description="Disordered" evidence="1">
    <location>
        <begin position="278"/>
        <end position="298"/>
    </location>
</feature>
<feature type="compositionally biased region" description="Basic and acidic residues" evidence="1">
    <location>
        <begin position="633"/>
        <end position="648"/>
    </location>
</feature>
<name>A0ABQ9XSD7_9EUKA</name>
<keyword evidence="4" id="KW-1185">Reference proteome</keyword>
<feature type="compositionally biased region" description="Pro residues" evidence="1">
    <location>
        <begin position="480"/>
        <end position="494"/>
    </location>
</feature>
<feature type="compositionally biased region" description="Acidic residues" evidence="1">
    <location>
        <begin position="462"/>
        <end position="471"/>
    </location>
</feature>
<dbReference type="InterPro" id="IPR036361">
    <property type="entry name" value="SAP_dom_sf"/>
</dbReference>
<protein>
    <recommendedName>
        <fullName evidence="2">SAP domain-containing protein</fullName>
    </recommendedName>
</protein>
<dbReference type="SUPFAM" id="SSF68906">
    <property type="entry name" value="SAP domain"/>
    <property type="match status" value="1"/>
</dbReference>
<feature type="domain" description="SAP" evidence="2">
    <location>
        <begin position="710"/>
        <end position="744"/>
    </location>
</feature>
<evidence type="ECO:0000313" key="4">
    <source>
        <dbReference type="Proteomes" id="UP001281761"/>
    </source>
</evidence>
<feature type="region of interest" description="Disordered" evidence="1">
    <location>
        <begin position="540"/>
        <end position="662"/>
    </location>
</feature>
<evidence type="ECO:0000259" key="2">
    <source>
        <dbReference type="PROSITE" id="PS50800"/>
    </source>
</evidence>
<dbReference type="InterPro" id="IPR003034">
    <property type="entry name" value="SAP_dom"/>
</dbReference>
<organism evidence="3 4">
    <name type="scientific">Blattamonas nauphoetae</name>
    <dbReference type="NCBI Taxonomy" id="2049346"/>
    <lineage>
        <taxon>Eukaryota</taxon>
        <taxon>Metamonada</taxon>
        <taxon>Preaxostyla</taxon>
        <taxon>Oxymonadida</taxon>
        <taxon>Blattamonas</taxon>
    </lineage>
</organism>
<evidence type="ECO:0000313" key="3">
    <source>
        <dbReference type="EMBL" id="KAK2954465.1"/>
    </source>
</evidence>
<dbReference type="Proteomes" id="UP001281761">
    <property type="component" value="Unassembled WGS sequence"/>
</dbReference>
<dbReference type="PROSITE" id="PS50800">
    <property type="entry name" value="SAP"/>
    <property type="match status" value="1"/>
</dbReference>
<reference evidence="3 4" key="1">
    <citation type="journal article" date="2022" name="bioRxiv">
        <title>Genomics of Preaxostyla Flagellates Illuminates Evolutionary Transitions and the Path Towards Mitochondrial Loss.</title>
        <authorList>
            <person name="Novak L.V.F."/>
            <person name="Treitli S.C."/>
            <person name="Pyrih J."/>
            <person name="Halakuc P."/>
            <person name="Pipaliya S.V."/>
            <person name="Vacek V."/>
            <person name="Brzon O."/>
            <person name="Soukal P."/>
            <person name="Eme L."/>
            <person name="Dacks J.B."/>
            <person name="Karnkowska A."/>
            <person name="Elias M."/>
            <person name="Hampl V."/>
        </authorList>
    </citation>
    <scope>NUCLEOTIDE SEQUENCE [LARGE SCALE GENOMIC DNA]</scope>
    <source>
        <strain evidence="3">NAU3</strain>
        <tissue evidence="3">Gut</tissue>
    </source>
</reference>
<dbReference type="Pfam" id="PF02037">
    <property type="entry name" value="SAP"/>
    <property type="match status" value="1"/>
</dbReference>
<dbReference type="EMBL" id="JARBJD010000078">
    <property type="protein sequence ID" value="KAK2954465.1"/>
    <property type="molecule type" value="Genomic_DNA"/>
</dbReference>
<feature type="compositionally biased region" description="Low complexity" evidence="1">
    <location>
        <begin position="552"/>
        <end position="568"/>
    </location>
</feature>
<feature type="compositionally biased region" description="Polar residues" evidence="1">
    <location>
        <begin position="280"/>
        <end position="298"/>
    </location>
</feature>
<feature type="region of interest" description="Disordered" evidence="1">
    <location>
        <begin position="427"/>
        <end position="527"/>
    </location>
</feature>
<gene>
    <name evidence="3" type="ORF">BLNAU_10633</name>
</gene>
<comment type="caution">
    <text evidence="3">The sequence shown here is derived from an EMBL/GenBank/DDBJ whole genome shotgun (WGS) entry which is preliminary data.</text>
</comment>
<dbReference type="SMART" id="SM00513">
    <property type="entry name" value="SAP"/>
    <property type="match status" value="1"/>
</dbReference>